<gene>
    <name evidence="1" type="ORF">CTOB1V02_LOCUS11544</name>
</gene>
<name>A0A7R8ZTE0_9CRUS</name>
<feature type="non-terminal residue" evidence="1">
    <location>
        <position position="206"/>
    </location>
</feature>
<dbReference type="AlphaFoldDB" id="A0A7R8ZTE0"/>
<sequence length="206" mass="22314">MPSDHQNFAVCGVVLPSACLWLKQGENPEYVIRGECSFSLSPHLVSCSEDLPQSDTRFMCILLSPNADLQFVAGCSDGFVRSMITENPASHKWVVNSLRLSFRNSALATADSRSISSSSASSVSSSTTAPNGSLYYGSTPSKLFKCSEDLSKMFLISESNAHQRCLLRMHLVPSKHVPSSTGDWSFASSATNGQVIVWRIPEANGE</sequence>
<evidence type="ECO:0000313" key="1">
    <source>
        <dbReference type="EMBL" id="CAD7233725.1"/>
    </source>
</evidence>
<dbReference type="EMBL" id="OB666836">
    <property type="protein sequence ID" value="CAD7233725.1"/>
    <property type="molecule type" value="Genomic_DNA"/>
</dbReference>
<organism evidence="1">
    <name type="scientific">Cyprideis torosa</name>
    <dbReference type="NCBI Taxonomy" id="163714"/>
    <lineage>
        <taxon>Eukaryota</taxon>
        <taxon>Metazoa</taxon>
        <taxon>Ecdysozoa</taxon>
        <taxon>Arthropoda</taxon>
        <taxon>Crustacea</taxon>
        <taxon>Oligostraca</taxon>
        <taxon>Ostracoda</taxon>
        <taxon>Podocopa</taxon>
        <taxon>Podocopida</taxon>
        <taxon>Cytherocopina</taxon>
        <taxon>Cytheroidea</taxon>
        <taxon>Cytherideidae</taxon>
        <taxon>Cyprideis</taxon>
    </lineage>
</organism>
<dbReference type="SUPFAM" id="SSF50978">
    <property type="entry name" value="WD40 repeat-like"/>
    <property type="match status" value="1"/>
</dbReference>
<reference evidence="1" key="1">
    <citation type="submission" date="2020-11" db="EMBL/GenBank/DDBJ databases">
        <authorList>
            <person name="Tran Van P."/>
        </authorList>
    </citation>
    <scope>NUCLEOTIDE SEQUENCE</scope>
</reference>
<proteinExistence type="predicted"/>
<protein>
    <submittedName>
        <fullName evidence="1">Uncharacterized protein</fullName>
    </submittedName>
</protein>
<accession>A0A7R8ZTE0</accession>
<dbReference type="InterPro" id="IPR036322">
    <property type="entry name" value="WD40_repeat_dom_sf"/>
</dbReference>